<feature type="transmembrane region" description="Helical" evidence="1">
    <location>
        <begin position="12"/>
        <end position="33"/>
    </location>
</feature>
<evidence type="ECO:0000256" key="1">
    <source>
        <dbReference type="SAM" id="Phobius"/>
    </source>
</evidence>
<dbReference type="Proteomes" id="UP001418222">
    <property type="component" value="Unassembled WGS sequence"/>
</dbReference>
<keyword evidence="1" id="KW-0472">Membrane</keyword>
<protein>
    <submittedName>
        <fullName evidence="2">Uncharacterized protein</fullName>
    </submittedName>
</protein>
<keyword evidence="1" id="KW-0812">Transmembrane</keyword>
<name>A0AAP0BP11_9ASPA</name>
<gene>
    <name evidence="2" type="ORF">KSP39_PZI007134</name>
</gene>
<reference evidence="2 3" key="1">
    <citation type="journal article" date="2022" name="Nat. Plants">
        <title>Genomes of leafy and leafless Platanthera orchids illuminate the evolution of mycoheterotrophy.</title>
        <authorList>
            <person name="Li M.H."/>
            <person name="Liu K.W."/>
            <person name="Li Z."/>
            <person name="Lu H.C."/>
            <person name="Ye Q.L."/>
            <person name="Zhang D."/>
            <person name="Wang J.Y."/>
            <person name="Li Y.F."/>
            <person name="Zhong Z.M."/>
            <person name="Liu X."/>
            <person name="Yu X."/>
            <person name="Liu D.K."/>
            <person name="Tu X.D."/>
            <person name="Liu B."/>
            <person name="Hao Y."/>
            <person name="Liao X.Y."/>
            <person name="Jiang Y.T."/>
            <person name="Sun W.H."/>
            <person name="Chen J."/>
            <person name="Chen Y.Q."/>
            <person name="Ai Y."/>
            <person name="Zhai J.W."/>
            <person name="Wu S.S."/>
            <person name="Zhou Z."/>
            <person name="Hsiao Y.Y."/>
            <person name="Wu W.L."/>
            <person name="Chen Y.Y."/>
            <person name="Lin Y.F."/>
            <person name="Hsu J.L."/>
            <person name="Li C.Y."/>
            <person name="Wang Z.W."/>
            <person name="Zhao X."/>
            <person name="Zhong W.Y."/>
            <person name="Ma X.K."/>
            <person name="Ma L."/>
            <person name="Huang J."/>
            <person name="Chen G.Z."/>
            <person name="Huang M.Z."/>
            <person name="Huang L."/>
            <person name="Peng D.H."/>
            <person name="Luo Y.B."/>
            <person name="Zou S.Q."/>
            <person name="Chen S.P."/>
            <person name="Lan S."/>
            <person name="Tsai W.C."/>
            <person name="Van de Peer Y."/>
            <person name="Liu Z.J."/>
        </authorList>
    </citation>
    <scope>NUCLEOTIDE SEQUENCE [LARGE SCALE GENOMIC DNA]</scope>
    <source>
        <strain evidence="2">Lor287</strain>
    </source>
</reference>
<evidence type="ECO:0000313" key="2">
    <source>
        <dbReference type="EMBL" id="KAK8946544.1"/>
    </source>
</evidence>
<comment type="caution">
    <text evidence="2">The sequence shown here is derived from an EMBL/GenBank/DDBJ whole genome shotgun (WGS) entry which is preliminary data.</text>
</comment>
<organism evidence="2 3">
    <name type="scientific">Platanthera zijinensis</name>
    <dbReference type="NCBI Taxonomy" id="2320716"/>
    <lineage>
        <taxon>Eukaryota</taxon>
        <taxon>Viridiplantae</taxon>
        <taxon>Streptophyta</taxon>
        <taxon>Embryophyta</taxon>
        <taxon>Tracheophyta</taxon>
        <taxon>Spermatophyta</taxon>
        <taxon>Magnoliopsida</taxon>
        <taxon>Liliopsida</taxon>
        <taxon>Asparagales</taxon>
        <taxon>Orchidaceae</taxon>
        <taxon>Orchidoideae</taxon>
        <taxon>Orchideae</taxon>
        <taxon>Orchidinae</taxon>
        <taxon>Platanthera</taxon>
    </lineage>
</organism>
<dbReference type="EMBL" id="JBBWWQ010000005">
    <property type="protein sequence ID" value="KAK8946544.1"/>
    <property type="molecule type" value="Genomic_DNA"/>
</dbReference>
<dbReference type="AlphaFoldDB" id="A0AAP0BP11"/>
<accession>A0AAP0BP11</accession>
<keyword evidence="1" id="KW-1133">Transmembrane helix</keyword>
<evidence type="ECO:0000313" key="3">
    <source>
        <dbReference type="Proteomes" id="UP001418222"/>
    </source>
</evidence>
<proteinExistence type="predicted"/>
<keyword evidence="3" id="KW-1185">Reference proteome</keyword>
<sequence>MALGFPWISSKIGVRCALIAVVGVWFLPNLPWIPRNNFPQTTATGRSRYNLRGERMTITAGGQQTAPPKKTVITYDLRLEGRKEMAGQNEKYISSETEKGVEGLDSTLTRWRRRTEVRSYLREQREQRDQNMLLPEATEGSLSIISMGHRGTRVHS</sequence>